<dbReference type="PANTHER" id="PTHR33841">
    <property type="entry name" value="DNA METHYLTRANSFERASE YEEA-RELATED"/>
    <property type="match status" value="1"/>
</dbReference>
<comment type="catalytic activity">
    <reaction evidence="5">
        <text>a 2'-deoxyadenosine in DNA + S-adenosyl-L-methionine = an N(6)-methyl-2'-deoxyadenosine in DNA + S-adenosyl-L-homocysteine + H(+)</text>
        <dbReference type="Rhea" id="RHEA:15197"/>
        <dbReference type="Rhea" id="RHEA-COMP:12418"/>
        <dbReference type="Rhea" id="RHEA-COMP:12419"/>
        <dbReference type="ChEBI" id="CHEBI:15378"/>
        <dbReference type="ChEBI" id="CHEBI:57856"/>
        <dbReference type="ChEBI" id="CHEBI:59789"/>
        <dbReference type="ChEBI" id="CHEBI:90615"/>
        <dbReference type="ChEBI" id="CHEBI:90616"/>
        <dbReference type="EC" id="2.1.1.72"/>
    </reaction>
</comment>
<evidence type="ECO:0000256" key="3">
    <source>
        <dbReference type="ARBA" id="ARBA00022679"/>
    </source>
</evidence>
<keyword evidence="8" id="KW-1185">Reference proteome</keyword>
<evidence type="ECO:0000256" key="2">
    <source>
        <dbReference type="ARBA" id="ARBA00022603"/>
    </source>
</evidence>
<dbReference type="Pfam" id="PF07669">
    <property type="entry name" value="Eco57I"/>
    <property type="match status" value="1"/>
</dbReference>
<keyword evidence="2 7" id="KW-0489">Methyltransferase</keyword>
<dbReference type="InterPro" id="IPR011639">
    <property type="entry name" value="MethylTrfase_TaqI-like_dom"/>
</dbReference>
<evidence type="ECO:0000256" key="5">
    <source>
        <dbReference type="ARBA" id="ARBA00047942"/>
    </source>
</evidence>
<accession>A0A6I4YEL5</accession>
<comment type="caution">
    <text evidence="7">The sequence shown here is derived from an EMBL/GenBank/DDBJ whole genome shotgun (WGS) entry which is preliminary data.</text>
</comment>
<dbReference type="InterPro" id="IPR002052">
    <property type="entry name" value="DNA_methylase_N6_adenine_CS"/>
</dbReference>
<dbReference type="PRINTS" id="PR00507">
    <property type="entry name" value="N12N6MTFRASE"/>
</dbReference>
<dbReference type="Proteomes" id="UP000430519">
    <property type="component" value="Unassembled WGS sequence"/>
</dbReference>
<gene>
    <name evidence="7" type="ORF">GLX28_10060</name>
</gene>
<dbReference type="SUPFAM" id="SSF53335">
    <property type="entry name" value="S-adenosyl-L-methionine-dependent methyltransferases"/>
    <property type="match status" value="1"/>
</dbReference>
<reference evidence="7 8" key="1">
    <citation type="submission" date="2019-11" db="EMBL/GenBank/DDBJ databases">
        <title>Genome sequence of Deinococcus xianganensis Y35, AI-2 producing algicidal bacterium, isolated from lake water.</title>
        <authorList>
            <person name="Li Y."/>
        </authorList>
    </citation>
    <scope>NUCLEOTIDE SEQUENCE [LARGE SCALE GENOMIC DNA]</scope>
    <source>
        <strain evidence="7 8">Y35</strain>
    </source>
</reference>
<evidence type="ECO:0000313" key="8">
    <source>
        <dbReference type="Proteomes" id="UP000430519"/>
    </source>
</evidence>
<dbReference type="RefSeq" id="WP_160979099.1">
    <property type="nucleotide sequence ID" value="NZ_WVHK01000032.1"/>
</dbReference>
<evidence type="ECO:0000259" key="6">
    <source>
        <dbReference type="Pfam" id="PF07669"/>
    </source>
</evidence>
<dbReference type="GO" id="GO:0003676">
    <property type="term" value="F:nucleic acid binding"/>
    <property type="evidence" value="ECO:0007669"/>
    <property type="project" value="InterPro"/>
</dbReference>
<dbReference type="AlphaFoldDB" id="A0A6I4YEL5"/>
<dbReference type="PROSITE" id="PS00092">
    <property type="entry name" value="N6_MTASE"/>
    <property type="match status" value="1"/>
</dbReference>
<protein>
    <recommendedName>
        <fullName evidence="1">site-specific DNA-methyltransferase (adenine-specific)</fullName>
        <ecNumber evidence="1">2.1.1.72</ecNumber>
    </recommendedName>
</protein>
<dbReference type="PANTHER" id="PTHR33841:SF1">
    <property type="entry name" value="DNA METHYLTRANSFERASE A"/>
    <property type="match status" value="1"/>
</dbReference>
<evidence type="ECO:0000256" key="1">
    <source>
        <dbReference type="ARBA" id="ARBA00011900"/>
    </source>
</evidence>
<sequence>MTRAGMLFDFDRPEIYLNKVYSELDLESGMLLSAVERPKATSKESENWLNVGEWLELAYRAGAEKIFFHNNDPVIVFCSLDVSDEKLIAEMYRKIWCMTRPMSVFIALPGELRVYALNKTPSRDMQEWRKVKPIKMVRNIADISNILSEFHRQRVESGLLYEDKLFGNIGQRADERLLLDLKSTRKRLLDAGLQVQQANNLITKAIFIRYLEDRKILSNAYYTLLAEKNPIWKSILNRPDEKADALYTSDSRKFHKILKSRDFTIALLHELSRDFRGDIFLDDAEEWLKIDSNHLDILRKFLLGESSVRGEGLFFWAYDFEIIPIGLISSIYEDFYHSSIKESNIQDNRGTHYTPAFLVDYILINTLTPDILKKKPRIIDPACGSGIFLVESFRRIVRFEVAASGRRLPHYRLRRILKDQITGIEINPEAAKVTTFSLYLALLHYQEPREIRKSPSLPGLIYREHQNADDYDEYGIIINSDAFSSDMIKTISSDSHRGLSLDFLNGQFDLVIGNPPWEEAKSDSLAMRWARKFDFPIGDNNLSQLFIHRAMKLCREGGIVSLLVHSNVLFNQRRGSIDFRRFLLENATITKCINFIHIRKKIFPNATAPFVLIEFSLNSNEISNTIFPYISIRNVNSLSQKNLFTLSSSDVKLVSQAALRENDYLWKTYWWGGKRDAALMGRLSLEQTLDSLLGDDGRIGFGFQRGKEKLRPALKNLSVIDPKKFRSFGRIDEDWFEELPDGAKRQPEEKIYYGQRLIVSRGVKKTGLTVRLENEPYAFRHTMLGISLNEMRPEHAKTIVGIFWSKLGQYRTFMKAGSWGNWHDSFVTSDIMTMPIRLPEPNSRLESEIVHIVDHIRDLDISSETLINTSDSDMLYLSANDWLRSIEEVENHNNSVKKLYKLRRELDNAVYELFELNEGEITLIEDFFNYKLDLLNNGAKSKSIDPIDIDLSIRQGTIDELSKPEANSLPLGLHSYLYYFVRAWNSELEPEGHLSWQIIFSKSQQTLAIIFSTLSHDEKLEDINSEIDRMGYDHLIDRVDGAMKDKISHSFEFDRIVRYVSDTDLVIVKRNQARLWTGSVAFEDIEATLLKAIALQELASESSNTLEENDEWVN</sequence>
<name>A0A6I4YEL5_9DEIO</name>
<dbReference type="Gene3D" id="3.40.50.150">
    <property type="entry name" value="Vaccinia Virus protein VP39"/>
    <property type="match status" value="1"/>
</dbReference>
<dbReference type="InterPro" id="IPR029063">
    <property type="entry name" value="SAM-dependent_MTases_sf"/>
</dbReference>
<dbReference type="GO" id="GO:0006304">
    <property type="term" value="P:DNA modification"/>
    <property type="evidence" value="ECO:0007669"/>
    <property type="project" value="InterPro"/>
</dbReference>
<dbReference type="GO" id="GO:0009007">
    <property type="term" value="F:site-specific DNA-methyltransferase (adenine-specific) activity"/>
    <property type="evidence" value="ECO:0007669"/>
    <property type="project" value="UniProtKB-EC"/>
</dbReference>
<dbReference type="GO" id="GO:0032259">
    <property type="term" value="P:methylation"/>
    <property type="evidence" value="ECO:0007669"/>
    <property type="project" value="UniProtKB-KW"/>
</dbReference>
<dbReference type="InterPro" id="IPR050953">
    <property type="entry name" value="N4_N6_ade-DNA_methylase"/>
</dbReference>
<proteinExistence type="predicted"/>
<organism evidence="7 8">
    <name type="scientific">Deinococcus xianganensis</name>
    <dbReference type="NCBI Taxonomy" id="1507289"/>
    <lineage>
        <taxon>Bacteria</taxon>
        <taxon>Thermotogati</taxon>
        <taxon>Deinococcota</taxon>
        <taxon>Deinococci</taxon>
        <taxon>Deinococcales</taxon>
        <taxon>Deinococcaceae</taxon>
        <taxon>Deinococcus</taxon>
    </lineage>
</organism>
<dbReference type="EC" id="2.1.1.72" evidence="1"/>
<dbReference type="EMBL" id="WVHK01000032">
    <property type="protein sequence ID" value="MXV19982.1"/>
    <property type="molecule type" value="Genomic_DNA"/>
</dbReference>
<feature type="domain" description="Type II methyltransferase M.TaqI-like" evidence="6">
    <location>
        <begin position="420"/>
        <end position="598"/>
    </location>
</feature>
<evidence type="ECO:0000256" key="4">
    <source>
        <dbReference type="ARBA" id="ARBA00022691"/>
    </source>
</evidence>
<keyword evidence="3" id="KW-0808">Transferase</keyword>
<evidence type="ECO:0000313" key="7">
    <source>
        <dbReference type="EMBL" id="MXV19982.1"/>
    </source>
</evidence>
<keyword evidence="4" id="KW-0949">S-adenosyl-L-methionine</keyword>